<dbReference type="SMART" id="SM00034">
    <property type="entry name" value="CLECT"/>
    <property type="match status" value="1"/>
</dbReference>
<feature type="domain" description="C-type lectin" evidence="1">
    <location>
        <begin position="127"/>
        <end position="228"/>
    </location>
</feature>
<evidence type="ECO:0000313" key="3">
    <source>
        <dbReference type="Proteomes" id="UP001164746"/>
    </source>
</evidence>
<dbReference type="InterPro" id="IPR050111">
    <property type="entry name" value="C-type_lectin/snaclec_domain"/>
</dbReference>
<protein>
    <submittedName>
        <fullName evidence="2">LADD-like protein</fullName>
    </submittedName>
</protein>
<name>A0ABY7FXN8_MYAAR</name>
<keyword evidence="3" id="KW-1185">Reference proteome</keyword>
<dbReference type="EMBL" id="CP111025">
    <property type="protein sequence ID" value="WAR26417.1"/>
    <property type="molecule type" value="Genomic_DNA"/>
</dbReference>
<accession>A0ABY7FXN8</accession>
<dbReference type="Pfam" id="PF00024">
    <property type="entry name" value="PAN_1"/>
    <property type="match status" value="1"/>
</dbReference>
<dbReference type="Proteomes" id="UP001164746">
    <property type="component" value="Chromosome 14"/>
</dbReference>
<dbReference type="PANTHER" id="PTHR22803">
    <property type="entry name" value="MANNOSE, PHOSPHOLIPASE, LECTIN RECEPTOR RELATED"/>
    <property type="match status" value="1"/>
</dbReference>
<dbReference type="InterPro" id="IPR003609">
    <property type="entry name" value="Pan_app"/>
</dbReference>
<dbReference type="SUPFAM" id="SSF56436">
    <property type="entry name" value="C-type lectin-like"/>
    <property type="match status" value="1"/>
</dbReference>
<sequence>MVELLTFYASNGVHGVNRCTVLKKNNTAVVLTSCKAEIQVQNYFRYTGPGVISGTLIQALTAQSGLKCASTCSSLDNTCDASRYHGATKKCELLSSHPNGTVQWTSSPDWKVYTSQPISCEPGWYNYGSSCYMVETTATSTWQTARDNCAALGAHLAVITDAAENSFIVNLLTSLNIGFPVFWLGGNDIAVEGTYVWETAELFVFTAYSPSSIHGIDRNCINIIPSEG</sequence>
<dbReference type="InterPro" id="IPR001304">
    <property type="entry name" value="C-type_lectin-like"/>
</dbReference>
<dbReference type="InterPro" id="IPR016186">
    <property type="entry name" value="C-type_lectin-like/link_sf"/>
</dbReference>
<evidence type="ECO:0000313" key="2">
    <source>
        <dbReference type="EMBL" id="WAR26417.1"/>
    </source>
</evidence>
<dbReference type="Gene3D" id="3.10.100.10">
    <property type="entry name" value="Mannose-Binding Protein A, subunit A"/>
    <property type="match status" value="1"/>
</dbReference>
<reference evidence="2" key="1">
    <citation type="submission" date="2022-11" db="EMBL/GenBank/DDBJ databases">
        <title>Centuries of genome instability and evolution in soft-shell clam transmissible cancer (bioRxiv).</title>
        <authorList>
            <person name="Hart S.F.M."/>
            <person name="Yonemitsu M.A."/>
            <person name="Giersch R.M."/>
            <person name="Beal B.F."/>
            <person name="Arriagada G."/>
            <person name="Davis B.W."/>
            <person name="Ostrander E.A."/>
            <person name="Goff S.P."/>
            <person name="Metzger M.J."/>
        </authorList>
    </citation>
    <scope>NUCLEOTIDE SEQUENCE</scope>
    <source>
        <strain evidence="2">MELC-2E11</strain>
        <tissue evidence="2">Siphon/mantle</tissue>
    </source>
</reference>
<evidence type="ECO:0000259" key="1">
    <source>
        <dbReference type="PROSITE" id="PS50041"/>
    </source>
</evidence>
<feature type="non-terminal residue" evidence="2">
    <location>
        <position position="1"/>
    </location>
</feature>
<proteinExistence type="predicted"/>
<gene>
    <name evidence="2" type="ORF">MAR_012121</name>
</gene>
<organism evidence="2 3">
    <name type="scientific">Mya arenaria</name>
    <name type="common">Soft-shell clam</name>
    <dbReference type="NCBI Taxonomy" id="6604"/>
    <lineage>
        <taxon>Eukaryota</taxon>
        <taxon>Metazoa</taxon>
        <taxon>Spiralia</taxon>
        <taxon>Lophotrochozoa</taxon>
        <taxon>Mollusca</taxon>
        <taxon>Bivalvia</taxon>
        <taxon>Autobranchia</taxon>
        <taxon>Heteroconchia</taxon>
        <taxon>Euheterodonta</taxon>
        <taxon>Imparidentia</taxon>
        <taxon>Neoheterodontei</taxon>
        <taxon>Myida</taxon>
        <taxon>Myoidea</taxon>
        <taxon>Myidae</taxon>
        <taxon>Mya</taxon>
    </lineage>
</organism>
<dbReference type="InterPro" id="IPR016187">
    <property type="entry name" value="CTDL_fold"/>
</dbReference>
<dbReference type="PROSITE" id="PS50041">
    <property type="entry name" value="C_TYPE_LECTIN_2"/>
    <property type="match status" value="1"/>
</dbReference>
<dbReference type="Pfam" id="PF00059">
    <property type="entry name" value="Lectin_C"/>
    <property type="match status" value="1"/>
</dbReference>